<evidence type="ECO:0000313" key="4">
    <source>
        <dbReference type="Proteomes" id="UP001493487"/>
    </source>
</evidence>
<comment type="caution">
    <text evidence="3">The sequence shown here is derived from an EMBL/GenBank/DDBJ whole genome shotgun (WGS) entry which is preliminary data.</text>
</comment>
<organism evidence="3 4">
    <name type="scientific">Cohnella silvisoli</name>
    <dbReference type="NCBI Taxonomy" id="2873699"/>
    <lineage>
        <taxon>Bacteria</taxon>
        <taxon>Bacillati</taxon>
        <taxon>Bacillota</taxon>
        <taxon>Bacilli</taxon>
        <taxon>Bacillales</taxon>
        <taxon>Paenibacillaceae</taxon>
        <taxon>Cohnella</taxon>
    </lineage>
</organism>
<feature type="domain" description="FecR protein" evidence="2">
    <location>
        <begin position="69"/>
        <end position="171"/>
    </location>
</feature>
<evidence type="ECO:0000259" key="2">
    <source>
        <dbReference type="Pfam" id="PF04773"/>
    </source>
</evidence>
<name>A0ABV1KP86_9BACL</name>
<protein>
    <submittedName>
        <fullName evidence="3">FecR family protein</fullName>
    </submittedName>
</protein>
<dbReference type="RefSeq" id="WP_232189360.1">
    <property type="nucleotide sequence ID" value="NZ_JAIOAP010000019.1"/>
</dbReference>
<dbReference type="Pfam" id="PF04773">
    <property type="entry name" value="FecR"/>
    <property type="match status" value="1"/>
</dbReference>
<sequence>MNNRKISTLLVSLLVALPLLGAFPNQVSATSSRVAVVKEVKGTAKVQKAGGSKEFTAFAKMTINEGDILATGAGSSVILKFRNGQSDDDLMTVAPGSTLSFDKLSDSKGTRTKISLRKGSVWVEVKSITSTDDKYELETPTAAMGVRGTSFFAAYDPSINAAQLLTTDGAVGVDVWPRPGSDPVDGYLYPAQWGVYAGGDGENIGKMSTVNLDIFSGAADPVILRSILRQAQQIISKNISFVTTMDSRKEQSSAEFPGLPEQSELRDQYVYNVKHLLDLIARAAIDSGKLSEKQIIEIENEISAETGNVFSFDKTVSIQLTDTELKEQGEMLKLLVDLQKNKQTDSTTSGYGNKELVRKLLEQRNLQKQMNESAREQRFKKVEDEYIKQLADNDKTRFLQDKRNLNQ</sequence>
<keyword evidence="4" id="KW-1185">Reference proteome</keyword>
<feature type="signal peptide" evidence="1">
    <location>
        <begin position="1"/>
        <end position="21"/>
    </location>
</feature>
<dbReference type="PANTHER" id="PTHR38731:SF1">
    <property type="entry name" value="FECR PROTEIN DOMAIN-CONTAINING PROTEIN"/>
    <property type="match status" value="1"/>
</dbReference>
<gene>
    <name evidence="3" type="ORF">QJS35_05630</name>
</gene>
<keyword evidence="1" id="KW-0732">Signal</keyword>
<dbReference type="Proteomes" id="UP001493487">
    <property type="component" value="Unassembled WGS sequence"/>
</dbReference>
<reference evidence="3 4" key="1">
    <citation type="journal article" date="2023" name="Genome Announc.">
        <title>Pan-Genome Analyses of the Genus Cohnella and Proposal of the Novel Species Cohnella silvisoli sp. nov., Isolated from Forest Soil.</title>
        <authorList>
            <person name="Wang C."/>
            <person name="Mao L."/>
            <person name="Bao G."/>
            <person name="Zhu H."/>
        </authorList>
    </citation>
    <scope>NUCLEOTIDE SEQUENCE [LARGE SCALE GENOMIC DNA]</scope>
    <source>
        <strain evidence="3 4">NL03-T5-1</strain>
    </source>
</reference>
<accession>A0ABV1KP86</accession>
<feature type="chain" id="PRO_5045846517" evidence="1">
    <location>
        <begin position="22"/>
        <end position="407"/>
    </location>
</feature>
<evidence type="ECO:0000256" key="1">
    <source>
        <dbReference type="SAM" id="SignalP"/>
    </source>
</evidence>
<dbReference type="PANTHER" id="PTHR38731">
    <property type="entry name" value="LIPL45-RELATED LIPOPROTEIN-RELATED"/>
    <property type="match status" value="1"/>
</dbReference>
<dbReference type="Gene3D" id="2.60.120.1440">
    <property type="match status" value="1"/>
</dbReference>
<proteinExistence type="predicted"/>
<dbReference type="InterPro" id="IPR006860">
    <property type="entry name" value="FecR"/>
</dbReference>
<evidence type="ECO:0000313" key="3">
    <source>
        <dbReference type="EMBL" id="MEQ4481874.1"/>
    </source>
</evidence>
<dbReference type="EMBL" id="JASKHM010000002">
    <property type="protein sequence ID" value="MEQ4481874.1"/>
    <property type="molecule type" value="Genomic_DNA"/>
</dbReference>